<dbReference type="Proteomes" id="UP000694864">
    <property type="component" value="Chromosome 16"/>
</dbReference>
<accession>A0ABM0WPN4</accession>
<name>A0ABM0WPN4_CAMSA</name>
<dbReference type="RefSeq" id="XP_010474279.1">
    <property type="nucleotide sequence ID" value="XM_010475977.1"/>
</dbReference>
<dbReference type="PANTHER" id="PTHR31111">
    <property type="entry name" value="BNAA05G37150D PROTEIN-RELATED"/>
    <property type="match status" value="1"/>
</dbReference>
<organism evidence="2 3">
    <name type="scientific">Camelina sativa</name>
    <name type="common">False flax</name>
    <name type="synonym">Myagrum sativum</name>
    <dbReference type="NCBI Taxonomy" id="90675"/>
    <lineage>
        <taxon>Eukaryota</taxon>
        <taxon>Viridiplantae</taxon>
        <taxon>Streptophyta</taxon>
        <taxon>Embryophyta</taxon>
        <taxon>Tracheophyta</taxon>
        <taxon>Spermatophyta</taxon>
        <taxon>Magnoliopsida</taxon>
        <taxon>eudicotyledons</taxon>
        <taxon>Gunneridae</taxon>
        <taxon>Pentapetalae</taxon>
        <taxon>rosids</taxon>
        <taxon>malvids</taxon>
        <taxon>Brassicales</taxon>
        <taxon>Brassicaceae</taxon>
        <taxon>Camelineae</taxon>
        <taxon>Camelina</taxon>
    </lineage>
</organism>
<feature type="domain" description="F-box associated beta-propeller type 3" evidence="1">
    <location>
        <begin position="17"/>
        <end position="212"/>
    </location>
</feature>
<evidence type="ECO:0000259" key="1">
    <source>
        <dbReference type="Pfam" id="PF08268"/>
    </source>
</evidence>
<gene>
    <name evidence="3" type="primary">LOC104753776</name>
</gene>
<dbReference type="Pfam" id="PF08268">
    <property type="entry name" value="FBA_3"/>
    <property type="match status" value="1"/>
</dbReference>
<dbReference type="InterPro" id="IPR013187">
    <property type="entry name" value="F-box-assoc_dom_typ3"/>
</dbReference>
<dbReference type="InterPro" id="IPR017451">
    <property type="entry name" value="F-box-assoc_interact_dom"/>
</dbReference>
<reference evidence="2" key="1">
    <citation type="journal article" date="2014" name="Nat. Commun.">
        <title>The emerging biofuel crop Camelina sativa retains a highly undifferentiated hexaploid genome structure.</title>
        <authorList>
            <person name="Kagale S."/>
            <person name="Koh C."/>
            <person name="Nixon J."/>
            <person name="Bollina V."/>
            <person name="Clarke W.E."/>
            <person name="Tuteja R."/>
            <person name="Spillane C."/>
            <person name="Robinson S.J."/>
            <person name="Links M.G."/>
            <person name="Clarke C."/>
            <person name="Higgins E.E."/>
            <person name="Huebert T."/>
            <person name="Sharpe A.G."/>
            <person name="Parkin I.A."/>
        </authorList>
    </citation>
    <scope>NUCLEOTIDE SEQUENCE [LARGE SCALE GENOMIC DNA]</scope>
    <source>
        <strain evidence="2">cv. DH55</strain>
    </source>
</reference>
<dbReference type="PANTHER" id="PTHR31111:SF138">
    <property type="entry name" value="F-BOX ASSOCIATED DOMAIN-CONTAINING PROTEIN"/>
    <property type="match status" value="1"/>
</dbReference>
<evidence type="ECO:0000313" key="3">
    <source>
        <dbReference type="RefSeq" id="XP_010474279.1"/>
    </source>
</evidence>
<keyword evidence="2" id="KW-1185">Reference proteome</keyword>
<dbReference type="NCBIfam" id="TIGR01640">
    <property type="entry name" value="F_box_assoc_1"/>
    <property type="match status" value="1"/>
</dbReference>
<sequence length="214" mass="24663">MTRPRVLFVAHDVRIQRNKAEALFHSVYQEEEPLLSSGQQQIRTNEAEVPLDEVSQPIRGLICLRGGTNVVICNPSAKKFRRLPQIQRPNGASIRCFFGYDESTDVLKVLCITQFGDGRRTKEFHVYTVTKGSVEDSSWRRITSNHDHSPVTQRLFKGGFLHYVAQPNSDKYLVMRFNVSTEDFTIIEVHDRGETSTVNDHRWKLVNYNGELPW</sequence>
<dbReference type="GeneID" id="104753776"/>
<protein>
    <submittedName>
        <fullName evidence="3">F-box protein At1g70960</fullName>
    </submittedName>
</protein>
<proteinExistence type="predicted"/>
<evidence type="ECO:0000313" key="2">
    <source>
        <dbReference type="Proteomes" id="UP000694864"/>
    </source>
</evidence>
<reference evidence="3" key="2">
    <citation type="submission" date="2025-08" db="UniProtKB">
        <authorList>
            <consortium name="RefSeq"/>
        </authorList>
    </citation>
    <scope>IDENTIFICATION</scope>
    <source>
        <tissue evidence="3">Leaf</tissue>
    </source>
</reference>